<dbReference type="SUPFAM" id="SSF56601">
    <property type="entry name" value="beta-lactamase/transpeptidase-like"/>
    <property type="match status" value="1"/>
</dbReference>
<dbReference type="Proteomes" id="UP000604046">
    <property type="component" value="Unassembled WGS sequence"/>
</dbReference>
<dbReference type="InterPro" id="IPR012338">
    <property type="entry name" value="Beta-lactam/transpept-like"/>
</dbReference>
<feature type="domain" description="Beta-lactamase-related" evidence="1">
    <location>
        <begin position="54"/>
        <end position="413"/>
    </location>
</feature>
<organism evidence="2 3">
    <name type="scientific">Symbiodinium natans</name>
    <dbReference type="NCBI Taxonomy" id="878477"/>
    <lineage>
        <taxon>Eukaryota</taxon>
        <taxon>Sar</taxon>
        <taxon>Alveolata</taxon>
        <taxon>Dinophyceae</taxon>
        <taxon>Suessiales</taxon>
        <taxon>Symbiodiniaceae</taxon>
        <taxon>Symbiodinium</taxon>
    </lineage>
</organism>
<evidence type="ECO:0000313" key="2">
    <source>
        <dbReference type="EMBL" id="CAE7462959.1"/>
    </source>
</evidence>
<dbReference type="Gene3D" id="3.40.710.10">
    <property type="entry name" value="DD-peptidase/beta-lactamase superfamily"/>
    <property type="match status" value="1"/>
</dbReference>
<sequence>MSFGAESSVLLSPQQAPDAPCNTAIRSMKHIDATFAAPEEVGIDPSRLERLTHVLRDLVRSGPLPNAAMLVARKGKVSFVDFVGEARPGKVVDGSTIWRVYSMAKPITSVAMLMLIEEGRALLTDPIHRFLGQRWHRENLQVRASDGSLEPCQHDITIRHLLTHTAGLYYGPVYDSASQPDYPDIDSETNLETFVDKLPQFPLAFQPGSQWKYSYATDVVGRVVEVLSGMDLETFFQERIFRPLRMVDTSFYVQTEKLSRFVDCWQQVREGERKNVTAEQMRRREFQPGVLLSGGGGLVSTLSDYHRFCMFLLNGGSLDGHRLLSRKAVEWMTMNHLPGNKDMVSLSTAGYTETAIPGVGFGLGVAVHTDPVASGQIYSQGSFSWGGSANTYFLCDPVEDISFVFMTQLVGLDRARHPIRTMLPQVLYSAVADGPLKCQVSCHSSL</sequence>
<dbReference type="PANTHER" id="PTHR43283:SF3">
    <property type="entry name" value="BETA-LACTAMASE FAMILY PROTEIN (AFU_ORTHOLOGUE AFUA_5G07500)"/>
    <property type="match status" value="1"/>
</dbReference>
<evidence type="ECO:0000313" key="3">
    <source>
        <dbReference type="Proteomes" id="UP000604046"/>
    </source>
</evidence>
<proteinExistence type="predicted"/>
<evidence type="ECO:0000259" key="1">
    <source>
        <dbReference type="Pfam" id="PF00144"/>
    </source>
</evidence>
<dbReference type="InterPro" id="IPR001466">
    <property type="entry name" value="Beta-lactam-related"/>
</dbReference>
<protein>
    <recommendedName>
        <fullName evidence="1">Beta-lactamase-related domain-containing protein</fullName>
    </recommendedName>
</protein>
<reference evidence="2" key="1">
    <citation type="submission" date="2021-02" db="EMBL/GenBank/DDBJ databases">
        <authorList>
            <person name="Dougan E. K."/>
            <person name="Rhodes N."/>
            <person name="Thang M."/>
            <person name="Chan C."/>
        </authorList>
    </citation>
    <scope>NUCLEOTIDE SEQUENCE</scope>
</reference>
<dbReference type="Pfam" id="PF00144">
    <property type="entry name" value="Beta-lactamase"/>
    <property type="match status" value="1"/>
</dbReference>
<keyword evidence="3" id="KW-1185">Reference proteome</keyword>
<accession>A0A812S5T9</accession>
<dbReference type="InterPro" id="IPR050789">
    <property type="entry name" value="Diverse_Enzym_Activities"/>
</dbReference>
<gene>
    <name evidence="2" type="ORF">SNAT2548_LOCUS25789</name>
</gene>
<dbReference type="AlphaFoldDB" id="A0A812S5T9"/>
<comment type="caution">
    <text evidence="2">The sequence shown here is derived from an EMBL/GenBank/DDBJ whole genome shotgun (WGS) entry which is preliminary data.</text>
</comment>
<dbReference type="EMBL" id="CAJNDS010002409">
    <property type="protein sequence ID" value="CAE7462959.1"/>
    <property type="molecule type" value="Genomic_DNA"/>
</dbReference>
<name>A0A812S5T9_9DINO</name>
<dbReference type="OrthoDB" id="410130at2759"/>
<dbReference type="PANTHER" id="PTHR43283">
    <property type="entry name" value="BETA-LACTAMASE-RELATED"/>
    <property type="match status" value="1"/>
</dbReference>